<dbReference type="RefSeq" id="WP_127891465.1">
    <property type="nucleotide sequence ID" value="NZ_JABCUR010000003.1"/>
</dbReference>
<evidence type="ECO:0000313" key="8">
    <source>
        <dbReference type="Proteomes" id="UP000578252"/>
    </source>
</evidence>
<dbReference type="Proteomes" id="UP000578252">
    <property type="component" value="Unassembled WGS sequence"/>
</dbReference>
<dbReference type="InterPro" id="IPR036197">
    <property type="entry name" value="NarG-like_sf"/>
</dbReference>
<dbReference type="EMBL" id="JABCUR010000003">
    <property type="protein sequence ID" value="NMW64899.1"/>
    <property type="molecule type" value="Genomic_DNA"/>
</dbReference>
<dbReference type="InterPro" id="IPR051679">
    <property type="entry name" value="DASS-Related_Transporters"/>
</dbReference>
<accession>A0A7Y0U107</accession>
<protein>
    <submittedName>
        <fullName evidence="7">Arginine:ornithine antiporter</fullName>
    </submittedName>
</protein>
<proteinExistence type="predicted"/>
<dbReference type="GO" id="GO:0005886">
    <property type="term" value="C:plasma membrane"/>
    <property type="evidence" value="ECO:0007669"/>
    <property type="project" value="UniProtKB-SubCell"/>
</dbReference>
<dbReference type="PANTHER" id="PTHR43652:SF6">
    <property type="entry name" value="ARGININE REPRESSOR"/>
    <property type="match status" value="1"/>
</dbReference>
<gene>
    <name evidence="7" type="ORF">HHJ78_04980</name>
</gene>
<feature type="transmembrane region" description="Helical" evidence="6">
    <location>
        <begin position="170"/>
        <end position="193"/>
    </location>
</feature>
<evidence type="ECO:0000256" key="6">
    <source>
        <dbReference type="SAM" id="Phobius"/>
    </source>
</evidence>
<evidence type="ECO:0000256" key="5">
    <source>
        <dbReference type="ARBA" id="ARBA00023136"/>
    </source>
</evidence>
<feature type="transmembrane region" description="Helical" evidence="6">
    <location>
        <begin position="76"/>
        <end position="98"/>
    </location>
</feature>
<evidence type="ECO:0000256" key="4">
    <source>
        <dbReference type="ARBA" id="ARBA00022989"/>
    </source>
</evidence>
<dbReference type="AlphaFoldDB" id="A0A7Y0U107"/>
<sequence length="195" mass="21866">MSIFMVISGTLCGLEEEAVAFYPIMCPIFIAMGYDAIVTMGVIFLAGFMGVTMSISNPFSVVIASNTAGVPFTEGVWWRIGGCIVGSAVVIGYLYWYAKKIKANPEFSYAWEDRERYQKKWGVASGEVIPFTWRRVLILLLFFAGFPIMVWGVMATLQMLDIKYTHWLKFVWPMVIFVLIFGGALLVAQTMIYGA</sequence>
<dbReference type="Pfam" id="PF03606">
    <property type="entry name" value="DcuC"/>
    <property type="match status" value="2"/>
</dbReference>
<keyword evidence="5 6" id="KW-0472">Membrane</keyword>
<keyword evidence="4 6" id="KW-1133">Transmembrane helix</keyword>
<keyword evidence="2" id="KW-1003">Cell membrane</keyword>
<reference evidence="7 8" key="1">
    <citation type="submission" date="2020-04" db="EMBL/GenBank/DDBJ databases">
        <title>Antimicrobial susceptibility and clonality of vaginal-derived multi-drug resistant Mobiluncus isolates in China.</title>
        <authorList>
            <person name="Zhang X."/>
        </authorList>
    </citation>
    <scope>NUCLEOTIDE SEQUENCE [LARGE SCALE GENOMIC DNA]</scope>
    <source>
        <strain evidence="7 8">13</strain>
    </source>
</reference>
<evidence type="ECO:0000256" key="2">
    <source>
        <dbReference type="ARBA" id="ARBA00022475"/>
    </source>
</evidence>
<organism evidence="7 8">
    <name type="scientific">Mobiluncus mulieris</name>
    <dbReference type="NCBI Taxonomy" id="2052"/>
    <lineage>
        <taxon>Bacteria</taxon>
        <taxon>Bacillati</taxon>
        <taxon>Actinomycetota</taxon>
        <taxon>Actinomycetes</taxon>
        <taxon>Actinomycetales</taxon>
        <taxon>Actinomycetaceae</taxon>
        <taxon>Mobiluncus</taxon>
    </lineage>
</organism>
<name>A0A7Y0U107_9ACTO</name>
<evidence type="ECO:0000256" key="3">
    <source>
        <dbReference type="ARBA" id="ARBA00022692"/>
    </source>
</evidence>
<comment type="caution">
    <text evidence="7">The sequence shown here is derived from an EMBL/GenBank/DDBJ whole genome shotgun (WGS) entry which is preliminary data.</text>
</comment>
<keyword evidence="3 6" id="KW-0812">Transmembrane</keyword>
<evidence type="ECO:0000313" key="7">
    <source>
        <dbReference type="EMBL" id="NMW64899.1"/>
    </source>
</evidence>
<comment type="subcellular location">
    <subcellularLocation>
        <location evidence="1">Cell membrane</location>
        <topology evidence="1">Multi-pass membrane protein</topology>
    </subcellularLocation>
</comment>
<evidence type="ECO:0000256" key="1">
    <source>
        <dbReference type="ARBA" id="ARBA00004651"/>
    </source>
</evidence>
<feature type="transmembrane region" description="Helical" evidence="6">
    <location>
        <begin position="136"/>
        <end position="158"/>
    </location>
</feature>
<dbReference type="SUPFAM" id="SSF103501">
    <property type="entry name" value="Respiratory nitrate reductase 1 gamma chain"/>
    <property type="match status" value="1"/>
</dbReference>
<dbReference type="PANTHER" id="PTHR43652">
    <property type="entry name" value="BASIC AMINO ACID ANTIPORTER YFCC-RELATED"/>
    <property type="match status" value="1"/>
</dbReference>
<dbReference type="InterPro" id="IPR018385">
    <property type="entry name" value="C4_dicarb_anaerob_car-like"/>
</dbReference>